<evidence type="ECO:0000313" key="2">
    <source>
        <dbReference type="Proteomes" id="UP000664317"/>
    </source>
</evidence>
<keyword evidence="2" id="KW-1185">Reference proteome</keyword>
<gene>
    <name evidence="1" type="ORF">J0A68_14325</name>
</gene>
<dbReference type="Proteomes" id="UP000664317">
    <property type="component" value="Unassembled WGS sequence"/>
</dbReference>
<comment type="caution">
    <text evidence="1">The sequence shown here is derived from an EMBL/GenBank/DDBJ whole genome shotgun (WGS) entry which is preliminary data.</text>
</comment>
<evidence type="ECO:0008006" key="3">
    <source>
        <dbReference type="Google" id="ProtNLM"/>
    </source>
</evidence>
<evidence type="ECO:0000313" key="1">
    <source>
        <dbReference type="EMBL" id="MBN7812125.1"/>
    </source>
</evidence>
<organism evidence="1 2">
    <name type="scientific">Algoriphagus oliviformis</name>
    <dbReference type="NCBI Taxonomy" id="2811231"/>
    <lineage>
        <taxon>Bacteria</taxon>
        <taxon>Pseudomonadati</taxon>
        <taxon>Bacteroidota</taxon>
        <taxon>Cytophagia</taxon>
        <taxon>Cytophagales</taxon>
        <taxon>Cyclobacteriaceae</taxon>
        <taxon>Algoriphagus</taxon>
    </lineage>
</organism>
<reference evidence="1 2" key="1">
    <citation type="submission" date="2021-03" db="EMBL/GenBank/DDBJ databases">
        <title>novel species isolated from a fishpond in China.</title>
        <authorList>
            <person name="Lu H."/>
            <person name="Cai Z."/>
        </authorList>
    </citation>
    <scope>NUCLEOTIDE SEQUENCE [LARGE SCALE GENOMIC DNA]</scope>
    <source>
        <strain evidence="1 2">H41</strain>
    </source>
</reference>
<accession>A0ABS3C7K6</accession>
<name>A0ABS3C7K6_9BACT</name>
<proteinExistence type="predicted"/>
<protein>
    <recommendedName>
        <fullName evidence="3">Addiction module component</fullName>
    </recommendedName>
</protein>
<dbReference type="RefSeq" id="WP_206578907.1">
    <property type="nucleotide sequence ID" value="NZ_JAFKCT010000006.1"/>
</dbReference>
<dbReference type="EMBL" id="JAFKCT010000006">
    <property type="protein sequence ID" value="MBN7812125.1"/>
    <property type="molecule type" value="Genomic_DNA"/>
</dbReference>
<sequence length="78" mass="8772">MDTVADLKNDLISRIQSSQDLKFLKALQTLLDSAEQPVFGLSEEQQQAINSGRQEIADGKSKPHSQVISEMKEWLTKK</sequence>